<feature type="transmembrane region" description="Helical" evidence="5">
    <location>
        <begin position="139"/>
        <end position="162"/>
    </location>
</feature>
<dbReference type="EC" id="7.1.1.-" evidence="5"/>
<keyword evidence="4 5" id="KW-0472">Membrane</keyword>
<comment type="catalytic activity">
    <reaction evidence="5">
        <text>a quinone + NADH + 5 H(+)(in) = a quinol + NAD(+) + 4 H(+)(out)</text>
        <dbReference type="Rhea" id="RHEA:57888"/>
        <dbReference type="ChEBI" id="CHEBI:15378"/>
        <dbReference type="ChEBI" id="CHEBI:24646"/>
        <dbReference type="ChEBI" id="CHEBI:57540"/>
        <dbReference type="ChEBI" id="CHEBI:57945"/>
        <dbReference type="ChEBI" id="CHEBI:132124"/>
    </reaction>
</comment>
<accession>A0AA89QKN7</accession>
<dbReference type="PANTHER" id="PTHR11432:SF3">
    <property type="entry name" value="NADH-UBIQUINONE OXIDOREDUCTASE CHAIN 1"/>
    <property type="match status" value="1"/>
</dbReference>
<feature type="transmembrane region" description="Helical" evidence="5">
    <location>
        <begin position="183"/>
        <end position="202"/>
    </location>
</feature>
<comment type="subunit">
    <text evidence="5">NDH-1 is composed of 14 different subunits. Subunits NuoA, H, J, K, L, M, N constitute the membrane sector of the complex.</text>
</comment>
<dbReference type="NCBIfam" id="NF004743">
    <property type="entry name" value="PRK06076.1-4"/>
    <property type="match status" value="1"/>
</dbReference>
<dbReference type="GO" id="GO:0016655">
    <property type="term" value="F:oxidoreductase activity, acting on NAD(P)H, quinone or similar compound as acceptor"/>
    <property type="evidence" value="ECO:0007669"/>
    <property type="project" value="UniProtKB-UniRule"/>
</dbReference>
<feature type="transmembrane region" description="Helical" evidence="5">
    <location>
        <begin position="307"/>
        <end position="327"/>
    </location>
</feature>
<dbReference type="PANTHER" id="PTHR11432">
    <property type="entry name" value="NADH DEHYDROGENASE SUBUNIT 1"/>
    <property type="match status" value="1"/>
</dbReference>
<evidence type="ECO:0000256" key="4">
    <source>
        <dbReference type="ARBA" id="ARBA00023136"/>
    </source>
</evidence>
<dbReference type="AlphaFoldDB" id="A0AA89QKN7"/>
<feature type="transmembrane region" description="Helical" evidence="5">
    <location>
        <begin position="26"/>
        <end position="50"/>
    </location>
</feature>
<evidence type="ECO:0000256" key="2">
    <source>
        <dbReference type="ARBA" id="ARBA00022692"/>
    </source>
</evidence>
<keyword evidence="2 5" id="KW-0812">Transmembrane</keyword>
<dbReference type="GO" id="GO:0048038">
    <property type="term" value="F:quinone binding"/>
    <property type="evidence" value="ECO:0007669"/>
    <property type="project" value="UniProtKB-KW"/>
</dbReference>
<proteinExistence type="inferred from homology"/>
<dbReference type="GO" id="GO:0003954">
    <property type="term" value="F:NADH dehydrogenase activity"/>
    <property type="evidence" value="ECO:0007669"/>
    <property type="project" value="TreeGrafter"/>
</dbReference>
<comment type="caution">
    <text evidence="8">The sequence shown here is derived from an EMBL/GenBank/DDBJ whole genome shotgun (WGS) entry which is preliminary data.</text>
</comment>
<dbReference type="NCBIfam" id="NF004741">
    <property type="entry name" value="PRK06076.1-2"/>
    <property type="match status" value="1"/>
</dbReference>
<feature type="transmembrane region" description="Helical" evidence="5">
    <location>
        <begin position="371"/>
        <end position="389"/>
    </location>
</feature>
<keyword evidence="9" id="KW-1185">Reference proteome</keyword>
<organism evidence="8 9">
    <name type="scientific">Streptomyces collinus</name>
    <dbReference type="NCBI Taxonomy" id="42684"/>
    <lineage>
        <taxon>Bacteria</taxon>
        <taxon>Bacillati</taxon>
        <taxon>Actinomycetota</taxon>
        <taxon>Actinomycetes</taxon>
        <taxon>Kitasatosporales</taxon>
        <taxon>Streptomycetaceae</taxon>
        <taxon>Streptomyces</taxon>
    </lineage>
</organism>
<dbReference type="PROSITE" id="PS00668">
    <property type="entry name" value="COMPLEX1_ND1_2"/>
    <property type="match status" value="1"/>
</dbReference>
<dbReference type="GO" id="GO:0009060">
    <property type="term" value="P:aerobic respiration"/>
    <property type="evidence" value="ECO:0007669"/>
    <property type="project" value="TreeGrafter"/>
</dbReference>
<feature type="transmembrane region" description="Helical" evidence="5">
    <location>
        <begin position="269"/>
        <end position="287"/>
    </location>
</feature>
<evidence type="ECO:0000256" key="1">
    <source>
        <dbReference type="ARBA" id="ARBA00004141"/>
    </source>
</evidence>
<dbReference type="PROSITE" id="PS00667">
    <property type="entry name" value="COMPLEX1_ND1_1"/>
    <property type="match status" value="1"/>
</dbReference>
<evidence type="ECO:0000256" key="6">
    <source>
        <dbReference type="RuleBase" id="RU000471"/>
    </source>
</evidence>
<keyword evidence="5" id="KW-1278">Translocase</keyword>
<evidence type="ECO:0000256" key="3">
    <source>
        <dbReference type="ARBA" id="ARBA00022989"/>
    </source>
</evidence>
<dbReference type="GO" id="GO:0005886">
    <property type="term" value="C:plasma membrane"/>
    <property type="evidence" value="ECO:0007669"/>
    <property type="project" value="UniProtKB-SubCell"/>
</dbReference>
<evidence type="ECO:0000256" key="5">
    <source>
        <dbReference type="HAMAP-Rule" id="MF_01350"/>
    </source>
</evidence>
<evidence type="ECO:0000313" key="8">
    <source>
        <dbReference type="EMBL" id="MBB5813094.1"/>
    </source>
</evidence>
<comment type="subcellular location">
    <subcellularLocation>
        <location evidence="5 6">Cell membrane</location>
        <topology evidence="5 6">Multi-pass membrane protein</topology>
    </subcellularLocation>
    <subcellularLocation>
        <location evidence="1">Membrane</location>
        <topology evidence="1">Multi-pass membrane protein</topology>
    </subcellularLocation>
</comment>
<dbReference type="Pfam" id="PF00146">
    <property type="entry name" value="NADHdh"/>
    <property type="match status" value="1"/>
</dbReference>
<comment type="function">
    <text evidence="5">NDH-1 shuttles electrons from NADH, via FMN and iron-sulfur (Fe-S) centers, to quinones in the respiratory chain. The immediate electron acceptor for the enzyme in this species is believed to be ubiquinone. Couples the redox reaction to proton translocation (for every two electrons transferred, four hydrogen ions are translocated across the cytoplasmic membrane), and thus conserves the redox energy in a proton gradient. This subunit may bind ubiquinone.</text>
</comment>
<evidence type="ECO:0000256" key="7">
    <source>
        <dbReference type="SAM" id="MobiDB-lite"/>
    </source>
</evidence>
<evidence type="ECO:0000313" key="9">
    <source>
        <dbReference type="Proteomes" id="UP000579531"/>
    </source>
</evidence>
<keyword evidence="5" id="KW-0874">Quinone</keyword>
<dbReference type="InterPro" id="IPR001694">
    <property type="entry name" value="NADH_UbQ_OxRdtase_su1/FPO"/>
</dbReference>
<dbReference type="InterPro" id="IPR018086">
    <property type="entry name" value="NADH_UbQ_OxRdtase_su1_CS"/>
</dbReference>
<feature type="transmembrane region" description="Helical" evidence="5">
    <location>
        <begin position="214"/>
        <end position="232"/>
    </location>
</feature>
<feature type="transmembrane region" description="Helical" evidence="5">
    <location>
        <begin position="339"/>
        <end position="359"/>
    </location>
</feature>
<feature type="region of interest" description="Disordered" evidence="7">
    <location>
        <begin position="402"/>
        <end position="466"/>
    </location>
</feature>
<dbReference type="HAMAP" id="MF_01350">
    <property type="entry name" value="NDH1_NuoH"/>
    <property type="match status" value="1"/>
</dbReference>
<gene>
    <name evidence="5" type="primary">nuoH</name>
    <name evidence="8" type="ORF">HNR72_004122</name>
</gene>
<feature type="transmembrane region" description="Helical" evidence="5">
    <location>
        <begin position="96"/>
        <end position="119"/>
    </location>
</feature>
<comment type="similarity">
    <text evidence="5 6">Belongs to the complex I subunit 1 family.</text>
</comment>
<keyword evidence="5" id="KW-1003">Cell membrane</keyword>
<keyword evidence="3 5" id="KW-1133">Transmembrane helix</keyword>
<protein>
    <recommendedName>
        <fullName evidence="5">NADH-quinone oxidoreductase subunit H</fullName>
        <ecNumber evidence="5">7.1.1.-</ecNumber>
    </recommendedName>
    <alternativeName>
        <fullName evidence="5">NADH dehydrogenase I subunit H</fullName>
    </alternativeName>
    <alternativeName>
        <fullName evidence="5">NDH-1 subunit H</fullName>
    </alternativeName>
</protein>
<keyword evidence="5" id="KW-0830">Ubiquinone</keyword>
<keyword evidence="5 6" id="KW-0520">NAD</keyword>
<sequence>MSPQGGGGMSPFLAAEDLSMFGTDPWWLVVIKAVFCFAFLMVTVLVSIVMERKVVAWMQLRIGPNRHGPWGMLQSLADGIKLMLKEDVIVKRADKVVYVLAPVIAAIPAFMAIAVIPFGPAGNEISIFGQRTTMQLTDLPIAMLYILAVASVGIYGIVLAGWSSGSTYPLLGGLRSCAQMISYEIAMGAAFASVFLYSGSMSTSTIVEQQADRWYIVLLPVSFIIYIVTMVGETNRAPFDMPESEGDLVGGFNTEYSSIKFAMFMLAEYVNMVTVSAVATTLFLGGWRAPWPVSTFWEGANHGWWPLLWFTVKVQLLLFMFIWIRGTLPRVRYDQLMKLGWKVLIPVSLVWLMLVASVRAFRNEGYDFADIALYVGGGVLALLLLSFVADMFREKAKKAEEPAETPAAFDPMAGGFPVPPLPGQELPPVPRRRSRRERELIVSGGTDTQSDGSLGGTTDGKEASDG</sequence>
<name>A0AA89QKN7_STRCU</name>
<dbReference type="EMBL" id="JACHLX010000001">
    <property type="protein sequence ID" value="MBB5813094.1"/>
    <property type="molecule type" value="Genomic_DNA"/>
</dbReference>
<dbReference type="Proteomes" id="UP000579531">
    <property type="component" value="Unassembled WGS sequence"/>
</dbReference>
<feature type="compositionally biased region" description="Pro residues" evidence="7">
    <location>
        <begin position="417"/>
        <end position="429"/>
    </location>
</feature>
<reference evidence="8 9" key="1">
    <citation type="submission" date="2020-08" db="EMBL/GenBank/DDBJ databases">
        <title>Sequencing the genomes of 1000 actinobacteria strains.</title>
        <authorList>
            <person name="Klenk H.-P."/>
        </authorList>
    </citation>
    <scope>NUCLEOTIDE SEQUENCE [LARGE SCALE GENOMIC DNA]</scope>
    <source>
        <strain evidence="8 9">DSM 40129</strain>
    </source>
</reference>